<keyword evidence="11" id="KW-1185">Reference proteome</keyword>
<dbReference type="AlphaFoldDB" id="A0A4P9ZKM5"/>
<feature type="signal peptide" evidence="7">
    <location>
        <begin position="1"/>
        <end position="15"/>
    </location>
</feature>
<feature type="active site" description="Charge relay system" evidence="5">
    <location>
        <position position="239"/>
    </location>
</feature>
<dbReference type="InterPro" id="IPR000209">
    <property type="entry name" value="Peptidase_S8/S53_dom"/>
</dbReference>
<dbReference type="InterPro" id="IPR010259">
    <property type="entry name" value="S8pro/Inhibitor_I9"/>
</dbReference>
<evidence type="ECO:0000256" key="7">
    <source>
        <dbReference type="SAM" id="SignalP"/>
    </source>
</evidence>
<evidence type="ECO:0000259" key="8">
    <source>
        <dbReference type="Pfam" id="PF00082"/>
    </source>
</evidence>
<evidence type="ECO:0000313" key="10">
    <source>
        <dbReference type="EMBL" id="RKP32710.1"/>
    </source>
</evidence>
<reference evidence="11" key="1">
    <citation type="journal article" date="2018" name="Nat. Microbiol.">
        <title>Leveraging single-cell genomics to expand the fungal tree of life.</title>
        <authorList>
            <person name="Ahrendt S.R."/>
            <person name="Quandt C.A."/>
            <person name="Ciobanu D."/>
            <person name="Clum A."/>
            <person name="Salamov A."/>
            <person name="Andreopoulos B."/>
            <person name="Cheng J.F."/>
            <person name="Woyke T."/>
            <person name="Pelin A."/>
            <person name="Henrissat B."/>
            <person name="Reynolds N.K."/>
            <person name="Benny G.L."/>
            <person name="Smith M.E."/>
            <person name="James T.Y."/>
            <person name="Grigoriev I.V."/>
        </authorList>
    </citation>
    <scope>NUCLEOTIDE SEQUENCE [LARGE SCALE GENOMIC DNA]</scope>
    <source>
        <strain evidence="11">Baker2002</strain>
    </source>
</reference>
<dbReference type="PROSITE" id="PS00137">
    <property type="entry name" value="SUBTILASE_HIS"/>
    <property type="match status" value="1"/>
</dbReference>
<dbReference type="PROSITE" id="PS51892">
    <property type="entry name" value="SUBTILASE"/>
    <property type="match status" value="1"/>
</dbReference>
<accession>A0A4P9ZKM5</accession>
<dbReference type="PANTHER" id="PTHR43806">
    <property type="entry name" value="PEPTIDASE S8"/>
    <property type="match status" value="1"/>
</dbReference>
<dbReference type="InterPro" id="IPR023827">
    <property type="entry name" value="Peptidase_S8_Asp-AS"/>
</dbReference>
<dbReference type="GO" id="GO:0006508">
    <property type="term" value="P:proteolysis"/>
    <property type="evidence" value="ECO:0007669"/>
    <property type="project" value="UniProtKB-KW"/>
</dbReference>
<evidence type="ECO:0000256" key="1">
    <source>
        <dbReference type="ARBA" id="ARBA00011073"/>
    </source>
</evidence>
<evidence type="ECO:0000256" key="6">
    <source>
        <dbReference type="RuleBase" id="RU003355"/>
    </source>
</evidence>
<dbReference type="OrthoDB" id="206201at2759"/>
<dbReference type="InterPro" id="IPR023828">
    <property type="entry name" value="Peptidase_S8_Ser-AS"/>
</dbReference>
<dbReference type="InterPro" id="IPR050131">
    <property type="entry name" value="Peptidase_S8_subtilisin-like"/>
</dbReference>
<dbReference type="GO" id="GO:0004252">
    <property type="term" value="F:serine-type endopeptidase activity"/>
    <property type="evidence" value="ECO:0007669"/>
    <property type="project" value="UniProtKB-UniRule"/>
</dbReference>
<comment type="similarity">
    <text evidence="1 5 6">Belongs to the peptidase S8 family.</text>
</comment>
<feature type="chain" id="PRO_5020238492" evidence="7">
    <location>
        <begin position="16"/>
        <end position="473"/>
    </location>
</feature>
<dbReference type="SUPFAM" id="SSF52743">
    <property type="entry name" value="Subtilisin-like"/>
    <property type="match status" value="1"/>
</dbReference>
<dbReference type="InterPro" id="IPR022398">
    <property type="entry name" value="Peptidase_S8_His-AS"/>
</dbReference>
<dbReference type="Gene3D" id="3.30.70.80">
    <property type="entry name" value="Peptidase S8 propeptide/proteinase inhibitor I9"/>
    <property type="match status" value="1"/>
</dbReference>
<feature type="active site" description="Charge relay system" evidence="5">
    <location>
        <position position="208"/>
    </location>
</feature>
<gene>
    <name evidence="10" type="ORF">METBISCDRAFT_11663</name>
</gene>
<dbReference type="PRINTS" id="PR00723">
    <property type="entry name" value="SUBTILISIN"/>
</dbReference>
<organism evidence="10 11">
    <name type="scientific">Metschnikowia bicuspidata</name>
    <dbReference type="NCBI Taxonomy" id="27322"/>
    <lineage>
        <taxon>Eukaryota</taxon>
        <taxon>Fungi</taxon>
        <taxon>Dikarya</taxon>
        <taxon>Ascomycota</taxon>
        <taxon>Saccharomycotina</taxon>
        <taxon>Pichiomycetes</taxon>
        <taxon>Metschnikowiaceae</taxon>
        <taxon>Metschnikowia</taxon>
    </lineage>
</organism>
<dbReference type="Pfam" id="PF05922">
    <property type="entry name" value="Inhibitor_I9"/>
    <property type="match status" value="1"/>
</dbReference>
<name>A0A4P9ZKM5_9ASCO</name>
<dbReference type="Gene3D" id="3.40.50.200">
    <property type="entry name" value="Peptidase S8/S53 domain"/>
    <property type="match status" value="1"/>
</dbReference>
<dbReference type="PROSITE" id="PS00136">
    <property type="entry name" value="SUBTILASE_ASP"/>
    <property type="match status" value="1"/>
</dbReference>
<keyword evidence="7" id="KW-0732">Signal</keyword>
<protein>
    <submittedName>
        <fullName evidence="10">Subtilisin-like protein</fullName>
    </submittedName>
</protein>
<evidence type="ECO:0000256" key="3">
    <source>
        <dbReference type="ARBA" id="ARBA00022801"/>
    </source>
</evidence>
<evidence type="ECO:0000256" key="5">
    <source>
        <dbReference type="PROSITE-ProRule" id="PRU01240"/>
    </source>
</evidence>
<keyword evidence="2 5" id="KW-0645">Protease</keyword>
<dbReference type="InterPro" id="IPR034193">
    <property type="entry name" value="PCSK9_ProteinaseK-like"/>
</dbReference>
<evidence type="ECO:0000259" key="9">
    <source>
        <dbReference type="Pfam" id="PF05922"/>
    </source>
</evidence>
<dbReference type="InterPro" id="IPR036852">
    <property type="entry name" value="Peptidase_S8/S53_dom_sf"/>
</dbReference>
<dbReference type="PROSITE" id="PS00138">
    <property type="entry name" value="SUBTILASE_SER"/>
    <property type="match status" value="1"/>
</dbReference>
<feature type="domain" description="Peptidase S8/S53" evidence="8">
    <location>
        <begin position="199"/>
        <end position="442"/>
    </location>
</feature>
<keyword evidence="3 5" id="KW-0378">Hydrolase</keyword>
<dbReference type="EMBL" id="ML004429">
    <property type="protein sequence ID" value="RKP32710.1"/>
    <property type="molecule type" value="Genomic_DNA"/>
</dbReference>
<proteinExistence type="inferred from homology"/>
<dbReference type="CDD" id="cd04077">
    <property type="entry name" value="Peptidases_S8_PCSK9_ProteinaseK_like"/>
    <property type="match status" value="1"/>
</dbReference>
<feature type="active site" description="Charge relay system" evidence="5">
    <location>
        <position position="399"/>
    </location>
</feature>
<evidence type="ECO:0000256" key="2">
    <source>
        <dbReference type="ARBA" id="ARBA00022670"/>
    </source>
</evidence>
<sequence>MKPWTWTALAAIATALLIPEISDRVASEAAVIPKTTLRPTLHSPEVEDTSDSNLLPEINSAQQNLHRVDSGRYIVVYKSGLSTADYTAHHEWISGKCASLDKRSGIIDSVRNKLRHAKKSSVQFFNFGTFMGYVGWLPSALIKTIEKSLLVDYVERDEYVKLAQVTEQPNAPWNLERVCNRDFLHKEYSGNYAFDENAGEGVTVYVVDTGINETNPEFEGRASLAWSFTPTSKDDPNGHGTHVAGTIAGKTYGVAKKAKIESLKAFDENGRGLKSTILMAVHYAITEHEKRILSGDASYKGAIINMLLGCGPSLALDKAVTAATRVGITVVSSAGNDGIDACHFSPSRSESSITVGAIDHNDAVAWFSNYGRCVDIYAPGVRIQSVSNEEGPSILTGTSMAAPHVAGVVATLLSMQPLLGSEYSSSDYMPVSEVRRKLLKYAAHGVISGLDKESPNCLVYNGAGDNLAMAWDA</sequence>
<feature type="domain" description="Inhibitor I9" evidence="9">
    <location>
        <begin position="72"/>
        <end position="162"/>
    </location>
</feature>
<dbReference type="Proteomes" id="UP000268321">
    <property type="component" value="Unassembled WGS sequence"/>
</dbReference>
<dbReference type="Pfam" id="PF00082">
    <property type="entry name" value="Peptidase_S8"/>
    <property type="match status" value="1"/>
</dbReference>
<dbReference type="PANTHER" id="PTHR43806:SF13">
    <property type="entry name" value="SUBTILASE-TYPE PROTEINASE RRT12"/>
    <property type="match status" value="1"/>
</dbReference>
<dbReference type="InterPro" id="IPR015500">
    <property type="entry name" value="Peptidase_S8_subtilisin-rel"/>
</dbReference>
<evidence type="ECO:0000313" key="11">
    <source>
        <dbReference type="Proteomes" id="UP000268321"/>
    </source>
</evidence>
<dbReference type="InterPro" id="IPR037045">
    <property type="entry name" value="S8pro/Inhibitor_I9_sf"/>
</dbReference>
<evidence type="ECO:0000256" key="4">
    <source>
        <dbReference type="ARBA" id="ARBA00022825"/>
    </source>
</evidence>
<keyword evidence="4 5" id="KW-0720">Serine protease</keyword>
<dbReference type="FunFam" id="3.40.50.200:FF:000007">
    <property type="entry name" value="Subtilisin-like serine protease"/>
    <property type="match status" value="1"/>
</dbReference>